<dbReference type="Pfam" id="PF12171">
    <property type="entry name" value="zf-C2H2_jaz"/>
    <property type="match status" value="1"/>
</dbReference>
<evidence type="ECO:0000256" key="4">
    <source>
        <dbReference type="PROSITE-ProRule" id="PRU00042"/>
    </source>
</evidence>
<reference evidence="6 7" key="1">
    <citation type="journal article" date="2014" name="PLoS ONE">
        <title>De novo Genome Assembly of the Fungal Plant Pathogen Pyrenophora semeniperda.</title>
        <authorList>
            <person name="Soliai M.M."/>
            <person name="Meyer S.E."/>
            <person name="Udall J.A."/>
            <person name="Elzinga D.E."/>
            <person name="Hermansen R.A."/>
            <person name="Bodily P.M."/>
            <person name="Hart A.A."/>
            <person name="Coleman C.E."/>
        </authorList>
    </citation>
    <scope>NUCLEOTIDE SEQUENCE [LARGE SCALE GENOMIC DNA]</scope>
    <source>
        <strain evidence="6 7">CCB06</strain>
        <tissue evidence="6">Mycelium</tissue>
    </source>
</reference>
<evidence type="ECO:0000256" key="2">
    <source>
        <dbReference type="ARBA" id="ARBA00022771"/>
    </source>
</evidence>
<proteinExistence type="predicted"/>
<keyword evidence="1" id="KW-0479">Metal-binding</keyword>
<feature type="domain" description="C2H2-type" evidence="5">
    <location>
        <begin position="2"/>
        <end position="32"/>
    </location>
</feature>
<protein>
    <submittedName>
        <fullName evidence="6">Zinc-binding domain-containing</fullName>
    </submittedName>
</protein>
<keyword evidence="7" id="KW-1185">Reference proteome</keyword>
<evidence type="ECO:0000313" key="6">
    <source>
        <dbReference type="EMBL" id="RMZ71624.1"/>
    </source>
</evidence>
<dbReference type="OrthoDB" id="8121437at2759"/>
<dbReference type="Proteomes" id="UP000265663">
    <property type="component" value="Unassembled WGS sequence"/>
</dbReference>
<dbReference type="InterPro" id="IPR027377">
    <property type="entry name" value="ZAR1/RTP1-5-like_Znf-3CxxC"/>
</dbReference>
<dbReference type="Pfam" id="PF13695">
    <property type="entry name" value="Zn_ribbon_3CxxC"/>
    <property type="match status" value="1"/>
</dbReference>
<dbReference type="InterPro" id="IPR013087">
    <property type="entry name" value="Znf_C2H2_type"/>
</dbReference>
<dbReference type="InterPro" id="IPR022755">
    <property type="entry name" value="Znf_C2H2_jaz"/>
</dbReference>
<dbReference type="Gene3D" id="3.30.160.60">
    <property type="entry name" value="Classic Zinc Finger"/>
    <property type="match status" value="1"/>
</dbReference>
<sequence length="235" mass="27399">MDYCVHCSRYFASNEALKQHKRDSPVHNRKVHCQTCDCFFSTKEALEQHQKNLARMSVSGNPPPITTRSQIAKEVVPKPTQETREFFTFPKLHPDVVDAVSPELPLIWFNEDEDDDSFCHEYFTHVMGKFMCNNNTCKKLSWSSRKVPIEIRGYFDNGYSAIVYNQRCKSCDRLGTFELNERSYIERVAYRLKKWAGVEMEAPPFDKIEGRPHEQSYCEGCKRGKCREGEGVKLY</sequence>
<dbReference type="PROSITE" id="PS50157">
    <property type="entry name" value="ZINC_FINGER_C2H2_2"/>
    <property type="match status" value="1"/>
</dbReference>
<dbReference type="GO" id="GO:0008270">
    <property type="term" value="F:zinc ion binding"/>
    <property type="evidence" value="ECO:0007669"/>
    <property type="project" value="UniProtKB-KW"/>
</dbReference>
<evidence type="ECO:0000259" key="5">
    <source>
        <dbReference type="PROSITE" id="PS50157"/>
    </source>
</evidence>
<dbReference type="EMBL" id="KE747827">
    <property type="protein sequence ID" value="RMZ71624.1"/>
    <property type="molecule type" value="Genomic_DNA"/>
</dbReference>
<organism evidence="6 7">
    <name type="scientific">Pyrenophora seminiperda CCB06</name>
    <dbReference type="NCBI Taxonomy" id="1302712"/>
    <lineage>
        <taxon>Eukaryota</taxon>
        <taxon>Fungi</taxon>
        <taxon>Dikarya</taxon>
        <taxon>Ascomycota</taxon>
        <taxon>Pezizomycotina</taxon>
        <taxon>Dothideomycetes</taxon>
        <taxon>Pleosporomycetidae</taxon>
        <taxon>Pleosporales</taxon>
        <taxon>Pleosporineae</taxon>
        <taxon>Pleosporaceae</taxon>
        <taxon>Pyrenophora</taxon>
    </lineage>
</organism>
<keyword evidence="2 4" id="KW-0863">Zinc-finger</keyword>
<keyword evidence="3" id="KW-0862">Zinc</keyword>
<dbReference type="AlphaFoldDB" id="A0A3M7MB86"/>
<evidence type="ECO:0000256" key="1">
    <source>
        <dbReference type="ARBA" id="ARBA00022723"/>
    </source>
</evidence>
<name>A0A3M7MB86_9PLEO</name>
<accession>A0A3M7MB86</accession>
<dbReference type="SMART" id="SM01328">
    <property type="entry name" value="zf-3CxxC"/>
    <property type="match status" value="1"/>
</dbReference>
<evidence type="ECO:0000256" key="3">
    <source>
        <dbReference type="ARBA" id="ARBA00022833"/>
    </source>
</evidence>
<gene>
    <name evidence="6" type="ORF">GMOD_00006760</name>
</gene>
<evidence type="ECO:0000313" key="7">
    <source>
        <dbReference type="Proteomes" id="UP000265663"/>
    </source>
</evidence>